<evidence type="ECO:0008006" key="4">
    <source>
        <dbReference type="Google" id="ProtNLM"/>
    </source>
</evidence>
<dbReference type="AlphaFoldDB" id="A0A1I0I3Y4"/>
<gene>
    <name evidence="2" type="ORF">SAMN05443639_105284</name>
</gene>
<feature type="chain" id="PRO_5011617590" description="Lipoprotein" evidence="1">
    <location>
        <begin position="23"/>
        <end position="178"/>
    </location>
</feature>
<accession>A0A1I0I3Y4</accession>
<reference evidence="3" key="1">
    <citation type="submission" date="2016-10" db="EMBL/GenBank/DDBJ databases">
        <authorList>
            <person name="Varghese N."/>
            <person name="Submissions S."/>
        </authorList>
    </citation>
    <scope>NUCLEOTIDE SEQUENCE [LARGE SCALE GENOMIC DNA]</scope>
    <source>
        <strain evidence="3">DSM 16858</strain>
    </source>
</reference>
<protein>
    <recommendedName>
        <fullName evidence="4">Lipoprotein</fullName>
    </recommendedName>
</protein>
<dbReference type="Proteomes" id="UP000199181">
    <property type="component" value="Unassembled WGS sequence"/>
</dbReference>
<evidence type="ECO:0000313" key="3">
    <source>
        <dbReference type="Proteomes" id="UP000199181"/>
    </source>
</evidence>
<name>A0A1I0I3Y4_9BACT</name>
<dbReference type="PROSITE" id="PS51257">
    <property type="entry name" value="PROKAR_LIPOPROTEIN"/>
    <property type="match status" value="1"/>
</dbReference>
<keyword evidence="3" id="KW-1185">Reference proteome</keyword>
<evidence type="ECO:0000256" key="1">
    <source>
        <dbReference type="SAM" id="SignalP"/>
    </source>
</evidence>
<feature type="signal peptide" evidence="1">
    <location>
        <begin position="1"/>
        <end position="22"/>
    </location>
</feature>
<evidence type="ECO:0000313" key="2">
    <source>
        <dbReference type="EMBL" id="SET91327.1"/>
    </source>
</evidence>
<sequence length="178" mass="18907">MPLASRIFHDGLVLLLSGGALAACATPSAGRDAGGPPSSLSVRELTIVDEHGQPRLRLGAPLPSPKGLERAVKAYGIQFMDPSGHEIGGLAMLDAINFRGLCFDSEEGYEAMCMSLMKGKPNITFRHDWKERIVIGVEENGAASVVLHDAQGNPHLRLEVSKDGQTRVEGVTPAPASR</sequence>
<proteinExistence type="predicted"/>
<organism evidence="2 3">
    <name type="scientific">Stigmatella erecta</name>
    <dbReference type="NCBI Taxonomy" id="83460"/>
    <lineage>
        <taxon>Bacteria</taxon>
        <taxon>Pseudomonadati</taxon>
        <taxon>Myxococcota</taxon>
        <taxon>Myxococcia</taxon>
        <taxon>Myxococcales</taxon>
        <taxon>Cystobacterineae</taxon>
        <taxon>Archangiaceae</taxon>
        <taxon>Stigmatella</taxon>
    </lineage>
</organism>
<keyword evidence="1" id="KW-0732">Signal</keyword>
<dbReference type="EMBL" id="FOIJ01000005">
    <property type="protein sequence ID" value="SET91327.1"/>
    <property type="molecule type" value="Genomic_DNA"/>
</dbReference>